<reference evidence="1" key="1">
    <citation type="journal article" date="2022" name="bioRxiv">
        <title>Population genetic analysis of Ophidiomyces ophidiicola, the causative agent of snake fungal disease, indicates recent introductions to the USA.</title>
        <authorList>
            <person name="Ladner J.T."/>
            <person name="Palmer J.M."/>
            <person name="Ettinger C.L."/>
            <person name="Stajich J.E."/>
            <person name="Farrell T.M."/>
            <person name="Glorioso B.M."/>
            <person name="Lawson B."/>
            <person name="Price S.J."/>
            <person name="Stengle A.G."/>
            <person name="Grear D.A."/>
            <person name="Lorch J.M."/>
        </authorList>
    </citation>
    <scope>NUCLEOTIDE SEQUENCE</scope>
    <source>
        <strain evidence="1">NWHC 24266-5</strain>
    </source>
</reference>
<name>A0ACB8V611_9EURO</name>
<organism evidence="1">
    <name type="scientific">Ophidiomyces ophidiicola</name>
    <dbReference type="NCBI Taxonomy" id="1387563"/>
    <lineage>
        <taxon>Eukaryota</taxon>
        <taxon>Fungi</taxon>
        <taxon>Dikarya</taxon>
        <taxon>Ascomycota</taxon>
        <taxon>Pezizomycotina</taxon>
        <taxon>Eurotiomycetes</taxon>
        <taxon>Eurotiomycetidae</taxon>
        <taxon>Onygenales</taxon>
        <taxon>Onygenaceae</taxon>
        <taxon>Ophidiomyces</taxon>
    </lineage>
</organism>
<evidence type="ECO:0000313" key="1">
    <source>
        <dbReference type="EMBL" id="KAI2393265.1"/>
    </source>
</evidence>
<accession>A0ACB8V611</accession>
<gene>
    <name evidence="1" type="ORF">LOY88_000326</name>
</gene>
<proteinExistence type="predicted"/>
<sequence>MAAAIAQLPEGDSRIVGGVEAGDGDFPSLVHFTVSGTKQCGGALINAKTVLTAAHCIHAYDTDVIVRAGSNLWNSGGIQVGVEKIILHPEYAPQPRHDNDFAILHLNASIRASSKIGYAKIEQKGSDVTAGTNVTVAGWGQLKHKGEHVDKLRKTMVKVVSRQECKALYAKTSHTITENMICAKDEGKDACGGDSGGPLFITGTNTVVGVVSWGIGCANSSYAGVYSRVGVMVDFLLANLAPGSDKPIQVPGQSPAPSSSQPPVQTPTPSPSPPPVQSPAPSSNRPPVQSPLPSASRPPVQSPLPSASRPPVQTLTPMPTPSQNPEQAPIPVSKPPSQTKVCRPRKHRRRS</sequence>
<comment type="caution">
    <text evidence="1">The sequence shown here is derived from an EMBL/GenBank/DDBJ whole genome shotgun (WGS) entry which is preliminary data.</text>
</comment>
<protein>
    <submittedName>
        <fullName evidence="1">Uncharacterized protein</fullName>
    </submittedName>
</protein>
<dbReference type="EMBL" id="JALBCA010000003">
    <property type="protein sequence ID" value="KAI2393265.1"/>
    <property type="molecule type" value="Genomic_DNA"/>
</dbReference>